<dbReference type="AlphaFoldDB" id="A0A7I8VI57"/>
<evidence type="ECO:0000256" key="1">
    <source>
        <dbReference type="RuleBase" id="RU000383"/>
    </source>
</evidence>
<gene>
    <name evidence="3" type="ORF">DGYR_LOCUS3745</name>
</gene>
<reference evidence="3 4" key="1">
    <citation type="submission" date="2020-08" db="EMBL/GenBank/DDBJ databases">
        <authorList>
            <person name="Hejnol A."/>
        </authorList>
    </citation>
    <scope>NUCLEOTIDE SEQUENCE [LARGE SCALE GENOMIC DNA]</scope>
</reference>
<accession>A0A7I8VI57</accession>
<evidence type="ECO:0000259" key="2">
    <source>
        <dbReference type="SMART" id="SM00385"/>
    </source>
</evidence>
<dbReference type="Proteomes" id="UP000549394">
    <property type="component" value="Unassembled WGS sequence"/>
</dbReference>
<protein>
    <submittedName>
        <fullName evidence="3">DgyrCDS3983</fullName>
    </submittedName>
</protein>
<dbReference type="InterPro" id="IPR039361">
    <property type="entry name" value="Cyclin"/>
</dbReference>
<dbReference type="InterPro" id="IPR036915">
    <property type="entry name" value="Cyclin-like_sf"/>
</dbReference>
<evidence type="ECO:0000313" key="4">
    <source>
        <dbReference type="Proteomes" id="UP000549394"/>
    </source>
</evidence>
<dbReference type="InterPro" id="IPR013763">
    <property type="entry name" value="Cyclin-like_dom"/>
</dbReference>
<feature type="domain" description="Cyclin-like" evidence="2">
    <location>
        <begin position="54"/>
        <end position="138"/>
    </location>
</feature>
<name>A0A7I8VI57_9ANNE</name>
<comment type="similarity">
    <text evidence="1">Belongs to the cyclin family.</text>
</comment>
<keyword evidence="4" id="KW-1185">Reference proteome</keyword>
<dbReference type="EMBL" id="CAJFCJ010000005">
    <property type="protein sequence ID" value="CAD5114950.1"/>
    <property type="molecule type" value="Genomic_DNA"/>
</dbReference>
<sequence>MERQQRRDNHIMEKLIPLLHSLAEKEERVWQPVFYPTMDNKGYVTGIKRDEGVQLMICMNQAFNLLPESLSLGISLLDKFLSACKVQEKYINVVSISCWFVAVKAVEESHPTAYEVVQQARGIITKAELLRMERIVLRKLDYDTRSVCSVEVLHVLHSLLRTAPSSETCHSNNLKAMTVQLLKCLSWHALGATVKPSLLALSVITVHLEMVSSYWESMAKRFCLILNADMEYLIGLNEQVGQFIASCYEQIKPERGPTPMDHYAIE</sequence>
<proteinExistence type="inferred from homology"/>
<keyword evidence="1" id="KW-0195">Cyclin</keyword>
<evidence type="ECO:0000313" key="3">
    <source>
        <dbReference type="EMBL" id="CAD5114950.1"/>
    </source>
</evidence>
<organism evidence="3 4">
    <name type="scientific">Dimorphilus gyrociliatus</name>
    <dbReference type="NCBI Taxonomy" id="2664684"/>
    <lineage>
        <taxon>Eukaryota</taxon>
        <taxon>Metazoa</taxon>
        <taxon>Spiralia</taxon>
        <taxon>Lophotrochozoa</taxon>
        <taxon>Annelida</taxon>
        <taxon>Polychaeta</taxon>
        <taxon>Polychaeta incertae sedis</taxon>
        <taxon>Dinophilidae</taxon>
        <taxon>Dimorphilus</taxon>
    </lineage>
</organism>
<dbReference type="OrthoDB" id="769138at2759"/>
<dbReference type="SMART" id="SM00385">
    <property type="entry name" value="CYCLIN"/>
    <property type="match status" value="1"/>
</dbReference>
<comment type="caution">
    <text evidence="3">The sequence shown here is derived from an EMBL/GenBank/DDBJ whole genome shotgun (WGS) entry which is preliminary data.</text>
</comment>
<dbReference type="Pfam" id="PF00134">
    <property type="entry name" value="Cyclin_N"/>
    <property type="match status" value="1"/>
</dbReference>
<dbReference type="PANTHER" id="PTHR10177">
    <property type="entry name" value="CYCLINS"/>
    <property type="match status" value="1"/>
</dbReference>
<dbReference type="InterPro" id="IPR006671">
    <property type="entry name" value="Cyclin_N"/>
</dbReference>
<dbReference type="Gene3D" id="1.10.472.10">
    <property type="entry name" value="Cyclin-like"/>
    <property type="match status" value="2"/>
</dbReference>
<dbReference type="FunFam" id="1.10.472.10:FF:000006">
    <property type="entry name" value="Cyclin I"/>
    <property type="match status" value="1"/>
</dbReference>
<dbReference type="SUPFAM" id="SSF47954">
    <property type="entry name" value="Cyclin-like"/>
    <property type="match status" value="1"/>
</dbReference>